<keyword evidence="3" id="KW-1185">Reference proteome</keyword>
<dbReference type="EMBL" id="LKCN02000010">
    <property type="protein sequence ID" value="RCI11299.1"/>
    <property type="molecule type" value="Genomic_DNA"/>
</dbReference>
<protein>
    <submittedName>
        <fullName evidence="2">Uncharacterized protein</fullName>
    </submittedName>
</protein>
<evidence type="ECO:0000313" key="2">
    <source>
        <dbReference type="EMBL" id="RCI11299.1"/>
    </source>
</evidence>
<reference evidence="2 3" key="1">
    <citation type="journal article" date="2015" name="BMC Genomics">
        <title>Insights from the genome of Ophiocordyceps polyrhachis-furcata to pathogenicity and host specificity in insect fungi.</title>
        <authorList>
            <person name="Wichadakul D."/>
            <person name="Kobmoo N."/>
            <person name="Ingsriswang S."/>
            <person name="Tangphatsornruang S."/>
            <person name="Chantasingh D."/>
            <person name="Luangsa-ard J.J."/>
            <person name="Eurwilaichitr L."/>
        </authorList>
    </citation>
    <scope>NUCLEOTIDE SEQUENCE [LARGE SCALE GENOMIC DNA]</scope>
    <source>
        <strain evidence="2 3">BCC 54312</strain>
    </source>
</reference>
<sequence>MSSGKGNSSDSMVGKGNDSQDLEKEFPSSFAPASVSFSSAIRQKTFCFGHLCIERMDEKKWKKRFPFFKDLFGVPGGDGEGEGGTEKK</sequence>
<dbReference type="AlphaFoldDB" id="A0A367LA49"/>
<gene>
    <name evidence="2" type="ORF">L249_7200</name>
</gene>
<organism evidence="2 3">
    <name type="scientific">Ophiocordyceps polyrhachis-furcata BCC 54312</name>
    <dbReference type="NCBI Taxonomy" id="1330021"/>
    <lineage>
        <taxon>Eukaryota</taxon>
        <taxon>Fungi</taxon>
        <taxon>Dikarya</taxon>
        <taxon>Ascomycota</taxon>
        <taxon>Pezizomycotina</taxon>
        <taxon>Sordariomycetes</taxon>
        <taxon>Hypocreomycetidae</taxon>
        <taxon>Hypocreales</taxon>
        <taxon>Ophiocordycipitaceae</taxon>
        <taxon>Ophiocordyceps</taxon>
    </lineage>
</organism>
<dbReference type="Proteomes" id="UP000253664">
    <property type="component" value="Unassembled WGS sequence"/>
</dbReference>
<feature type="region of interest" description="Disordered" evidence="1">
    <location>
        <begin position="1"/>
        <end position="25"/>
    </location>
</feature>
<accession>A0A367LA49</accession>
<evidence type="ECO:0000256" key="1">
    <source>
        <dbReference type="SAM" id="MobiDB-lite"/>
    </source>
</evidence>
<feature type="compositionally biased region" description="Polar residues" evidence="1">
    <location>
        <begin position="1"/>
        <end position="11"/>
    </location>
</feature>
<evidence type="ECO:0000313" key="3">
    <source>
        <dbReference type="Proteomes" id="UP000253664"/>
    </source>
</evidence>
<name>A0A367LA49_9HYPO</name>
<proteinExistence type="predicted"/>
<comment type="caution">
    <text evidence="2">The sequence shown here is derived from an EMBL/GenBank/DDBJ whole genome shotgun (WGS) entry which is preliminary data.</text>
</comment>